<name>A0A9D1X2R8_9FIRM</name>
<sequence>MSLYGECLRKYIEESGMSVSRLAKETGFNRTLLQKYLSGDRLPKTVQESCQLAEALMLSPEKQEELLEQYNRSRYGIRQYDGFLMIRDIVRGLVDYRMQSAYVRESARQSVSPISGEVAGGSGARTAEGAMDALSAREPSLAGFTGSRVCTGSMEVENALRAMLRAQVASDGSQSSDAQSGAAPVDVSQLCDKGKIQIISQPEAGSLLKTVLSVCAGHDVKVEQIVCLDGDSQEGNNNIRTVYNLIPMLFGSVDYESFYYYDKKDAHINSMSLLPILILTDTAAMVCSYRMDEGLLFTNEESVRFCRSQYQRIKSRTSPLTRRFRDDITEWSTFMRTFMTDLVVAEIYINPTPCITYGLDEEILSEVLCLGEEGNQYLLDIFARNKDTFLGASNKKTSINLFEEAGLRRFMETGRSDEYPSGWYTPIPVPSRLRILEGMIALAETGHMRYIMTNPDRLPLDPDLLIYVGESVVFQYHQDSHLSSYFTVNEHGVRRSFREFIPFAQENGWISTGAETIRRMKELLEEYAKKWQ</sequence>
<dbReference type="GO" id="GO:0003677">
    <property type="term" value="F:DNA binding"/>
    <property type="evidence" value="ECO:0007669"/>
    <property type="project" value="InterPro"/>
</dbReference>
<dbReference type="CDD" id="cd00093">
    <property type="entry name" value="HTH_XRE"/>
    <property type="match status" value="1"/>
</dbReference>
<dbReference type="SUPFAM" id="SSF47413">
    <property type="entry name" value="lambda repressor-like DNA-binding domains"/>
    <property type="match status" value="1"/>
</dbReference>
<dbReference type="Gene3D" id="1.10.260.40">
    <property type="entry name" value="lambda repressor-like DNA-binding domains"/>
    <property type="match status" value="1"/>
</dbReference>
<dbReference type="AlphaFoldDB" id="A0A9D1X2R8"/>
<accession>A0A9D1X2R8</accession>
<protein>
    <submittedName>
        <fullName evidence="2">Helix-turn-helix domain-containing protein</fullName>
    </submittedName>
</protein>
<dbReference type="PROSITE" id="PS50943">
    <property type="entry name" value="HTH_CROC1"/>
    <property type="match status" value="1"/>
</dbReference>
<comment type="caution">
    <text evidence="2">The sequence shown here is derived from an EMBL/GenBank/DDBJ whole genome shotgun (WGS) entry which is preliminary data.</text>
</comment>
<dbReference type="Proteomes" id="UP000886805">
    <property type="component" value="Unassembled WGS sequence"/>
</dbReference>
<gene>
    <name evidence="2" type="ORF">H9849_00680</name>
</gene>
<dbReference type="EMBL" id="DXEQ01000015">
    <property type="protein sequence ID" value="HIX71512.1"/>
    <property type="molecule type" value="Genomic_DNA"/>
</dbReference>
<evidence type="ECO:0000313" key="3">
    <source>
        <dbReference type="Proteomes" id="UP000886805"/>
    </source>
</evidence>
<dbReference type="InterPro" id="IPR010982">
    <property type="entry name" value="Lambda_DNA-bd_dom_sf"/>
</dbReference>
<reference evidence="2" key="1">
    <citation type="journal article" date="2021" name="PeerJ">
        <title>Extensive microbial diversity within the chicken gut microbiome revealed by metagenomics and culture.</title>
        <authorList>
            <person name="Gilroy R."/>
            <person name="Ravi A."/>
            <person name="Getino M."/>
            <person name="Pursley I."/>
            <person name="Horton D.L."/>
            <person name="Alikhan N.F."/>
            <person name="Baker D."/>
            <person name="Gharbi K."/>
            <person name="Hall N."/>
            <person name="Watson M."/>
            <person name="Adriaenssens E.M."/>
            <person name="Foster-Nyarko E."/>
            <person name="Jarju S."/>
            <person name="Secka A."/>
            <person name="Antonio M."/>
            <person name="Oren A."/>
            <person name="Chaudhuri R.R."/>
            <person name="La Ragione R."/>
            <person name="Hildebrand F."/>
            <person name="Pallen M.J."/>
        </authorList>
    </citation>
    <scope>NUCLEOTIDE SEQUENCE</scope>
    <source>
        <strain evidence="2">ChiSxjej3B15-1167</strain>
    </source>
</reference>
<proteinExistence type="predicted"/>
<reference evidence="2" key="2">
    <citation type="submission" date="2021-04" db="EMBL/GenBank/DDBJ databases">
        <authorList>
            <person name="Gilroy R."/>
        </authorList>
    </citation>
    <scope>NUCLEOTIDE SEQUENCE</scope>
    <source>
        <strain evidence="2">ChiSxjej3B15-1167</strain>
    </source>
</reference>
<organism evidence="2 3">
    <name type="scientific">Candidatus Anaerobutyricum stercoripullorum</name>
    <dbReference type="NCBI Taxonomy" id="2838456"/>
    <lineage>
        <taxon>Bacteria</taxon>
        <taxon>Bacillati</taxon>
        <taxon>Bacillota</taxon>
        <taxon>Clostridia</taxon>
        <taxon>Lachnospirales</taxon>
        <taxon>Lachnospiraceae</taxon>
        <taxon>Anaerobutyricum</taxon>
    </lineage>
</organism>
<feature type="domain" description="HTH cro/C1-type" evidence="1">
    <location>
        <begin position="8"/>
        <end position="63"/>
    </location>
</feature>
<evidence type="ECO:0000259" key="1">
    <source>
        <dbReference type="PROSITE" id="PS50943"/>
    </source>
</evidence>
<dbReference type="InterPro" id="IPR001387">
    <property type="entry name" value="Cro/C1-type_HTH"/>
</dbReference>
<evidence type="ECO:0000313" key="2">
    <source>
        <dbReference type="EMBL" id="HIX71512.1"/>
    </source>
</evidence>